<dbReference type="Proteomes" id="UP000579523">
    <property type="component" value="Unassembled WGS sequence"/>
</dbReference>
<proteinExistence type="predicted"/>
<evidence type="ECO:0000313" key="2">
    <source>
        <dbReference type="EMBL" id="MBB4896857.1"/>
    </source>
</evidence>
<comment type="caution">
    <text evidence="2">The sequence shown here is derived from an EMBL/GenBank/DDBJ whole genome shotgun (WGS) entry which is preliminary data.</text>
</comment>
<name>A0A7W7LVJ5_9ACTN</name>
<accession>A0A7W7LVJ5</accession>
<organism evidence="2 3">
    <name type="scientific">Streptomyces griseomycini</name>
    <dbReference type="NCBI Taxonomy" id="66895"/>
    <lineage>
        <taxon>Bacteria</taxon>
        <taxon>Bacillati</taxon>
        <taxon>Actinomycetota</taxon>
        <taxon>Actinomycetes</taxon>
        <taxon>Kitasatosporales</taxon>
        <taxon>Streptomycetaceae</taxon>
        <taxon>Streptomyces</taxon>
    </lineage>
</organism>
<evidence type="ECO:0000313" key="3">
    <source>
        <dbReference type="Proteomes" id="UP000579523"/>
    </source>
</evidence>
<dbReference type="EMBL" id="JACHJI010000001">
    <property type="protein sequence ID" value="MBB4896857.1"/>
    <property type="molecule type" value="Genomic_DNA"/>
</dbReference>
<sequence length="116" mass="12091">MTPCTTDSAAAVAPDEPGPPGTVLLSGDDAGTERTTGRLLTGLGRPPPARPDTGGGTTARGREHFALLFTGPAGGPGTHAFDIDAVARRPRRARTDGRHRPRALHRESASPLFKFD</sequence>
<protein>
    <submittedName>
        <fullName evidence="2">Uncharacterized protein</fullName>
    </submittedName>
</protein>
<reference evidence="2 3" key="1">
    <citation type="submission" date="2020-08" db="EMBL/GenBank/DDBJ databases">
        <title>Genomic Encyclopedia of Type Strains, Phase III (KMG-III): the genomes of soil and plant-associated and newly described type strains.</title>
        <authorList>
            <person name="Whitman W."/>
        </authorList>
    </citation>
    <scope>NUCLEOTIDE SEQUENCE [LARGE SCALE GENOMIC DNA]</scope>
    <source>
        <strain evidence="2 3">CECT 3273</strain>
    </source>
</reference>
<dbReference type="AlphaFoldDB" id="A0A7W7LVJ5"/>
<feature type="region of interest" description="Disordered" evidence="1">
    <location>
        <begin position="1"/>
        <end position="116"/>
    </location>
</feature>
<gene>
    <name evidence="2" type="ORF">FHS37_000873</name>
</gene>
<dbReference type="RefSeq" id="WP_184817660.1">
    <property type="nucleotide sequence ID" value="NZ_BMTK01000005.1"/>
</dbReference>
<feature type="compositionally biased region" description="Basic and acidic residues" evidence="1">
    <location>
        <begin position="81"/>
        <end position="108"/>
    </location>
</feature>
<keyword evidence="3" id="KW-1185">Reference proteome</keyword>
<evidence type="ECO:0000256" key="1">
    <source>
        <dbReference type="SAM" id="MobiDB-lite"/>
    </source>
</evidence>